<dbReference type="RefSeq" id="WP_275218227.1">
    <property type="nucleotide sequence ID" value="NZ_JAPHVQ010000008.1"/>
</dbReference>
<evidence type="ECO:0000256" key="1">
    <source>
        <dbReference type="ARBA" id="ARBA00001210"/>
    </source>
</evidence>
<comment type="similarity">
    <text evidence="7">Belongs to the CitG/MdcB family.</text>
</comment>
<dbReference type="InterPro" id="IPR002736">
    <property type="entry name" value="CitG"/>
</dbReference>
<keyword evidence="5 7" id="KW-0067">ATP-binding</keyword>
<dbReference type="GO" id="GO:0050519">
    <property type="term" value="F:holo-citrate lyase synthase activity"/>
    <property type="evidence" value="ECO:0007669"/>
    <property type="project" value="UniProtKB-EC"/>
</dbReference>
<keyword evidence="3" id="KW-0548">Nucleotidyltransferase</keyword>
<dbReference type="Gene3D" id="1.10.4200.10">
    <property type="entry name" value="Triphosphoribosyl-dephospho-CoA protein"/>
    <property type="match status" value="1"/>
</dbReference>
<dbReference type="HAMAP" id="MF_00397">
    <property type="entry name" value="CitG"/>
    <property type="match status" value="1"/>
</dbReference>
<reference evidence="8" key="1">
    <citation type="submission" date="2022-11" db="EMBL/GenBank/DDBJ databases">
        <authorList>
            <person name="Kamali M."/>
            <person name="Peak L."/>
            <person name="Go Y.Y."/>
            <person name="Balasuriya U.B.R."/>
            <person name="Carossino M."/>
        </authorList>
    </citation>
    <scope>NUCLEOTIDE SEQUENCE</scope>
    <source>
        <strain evidence="8">4524</strain>
    </source>
</reference>
<dbReference type="NCBIfam" id="TIGR03124">
    <property type="entry name" value="citrate_citX"/>
    <property type="match status" value="1"/>
</dbReference>
<accession>A0A9X4G3L3</accession>
<dbReference type="GO" id="GO:0005524">
    <property type="term" value="F:ATP binding"/>
    <property type="evidence" value="ECO:0007669"/>
    <property type="project" value="UniProtKB-KW"/>
</dbReference>
<comment type="caution">
    <text evidence="8">The sequence shown here is derived from an EMBL/GenBank/DDBJ whole genome shotgun (WGS) entry which is preliminary data.</text>
</comment>
<sequence length="455" mass="50930">MIFQKFCKNFSLEGEEISLEQLLTAREKRAFLQQECLEKYQQTLLSVTLTAVGGVKKNELLDYIFARCLENLSALFKKLDISPTVEFIRPLVTGHEVIFVLPIDAVMLKRACIELEDSSPLARLWDIDVISPNGVLLSRTDLGFAARSCLCCTENAKFCARSRKHSVEQIVAQMQQRASDDFFAQQIAEAIYQALLQEVYLTPKPGLVDRRNNGSHKDMDVQTFERSALALRPFFAQFILKGIETSALPESQILSEIRPLGMAAENAMLQVTNGVNTHKGAIFAFGLVCCAIGRLYIRHAPDKVEFLQLFDLVMKFSKGLTAELQNYPENLPLTHGVKLYRVYGLTGARGEAESGLITVVRCLAQIKDKEQPDLHQILLWLMAHNDDTNVVHRGGIEGLTFVKQQAAEILRNAATKSEMISALEKLDNECIRRNISCGGSADLLALMVFLLSMER</sequence>
<evidence type="ECO:0000256" key="7">
    <source>
        <dbReference type="HAMAP-Rule" id="MF_00397"/>
    </source>
</evidence>
<dbReference type="NCBIfam" id="TIGR03125">
    <property type="entry name" value="citrate_citG"/>
    <property type="match status" value="1"/>
</dbReference>
<evidence type="ECO:0000256" key="5">
    <source>
        <dbReference type="ARBA" id="ARBA00022840"/>
    </source>
</evidence>
<name>A0A9X4G3L3_ACTEU</name>
<dbReference type="InterPro" id="IPR005551">
    <property type="entry name" value="CitX"/>
</dbReference>
<dbReference type="Pfam" id="PF01874">
    <property type="entry name" value="CitG"/>
    <property type="match status" value="1"/>
</dbReference>
<evidence type="ECO:0000313" key="8">
    <source>
        <dbReference type="EMBL" id="MDE8035304.1"/>
    </source>
</evidence>
<dbReference type="AlphaFoldDB" id="A0A9X4G3L3"/>
<reference evidence="8" key="2">
    <citation type="journal article" date="2023" name="Pathogens">
        <title>Pathological Features and Genomic Characterization of an Actinobacillus equuli subsp. equuli Bearing Unique Virulence-Associated Genes from an Adult Horse with Pleuropneumonia.</title>
        <authorList>
            <person name="Kamali M."/>
            <person name="Carossino M."/>
            <person name="Del Piero F."/>
            <person name="Peak L."/>
            <person name="Mitchell M.S."/>
            <person name="Willette J."/>
            <person name="Baker R."/>
            <person name="Li F."/>
            <person name="Kenez A."/>
            <person name="Balasuriya U.B.R."/>
            <person name="Go Y.Y."/>
        </authorList>
    </citation>
    <scope>NUCLEOTIDE SEQUENCE</scope>
    <source>
        <strain evidence="8">4524</strain>
    </source>
</reference>
<evidence type="ECO:0000313" key="9">
    <source>
        <dbReference type="Proteomes" id="UP001142444"/>
    </source>
</evidence>
<evidence type="ECO:0000256" key="6">
    <source>
        <dbReference type="ARBA" id="ARBA00048574"/>
    </source>
</evidence>
<protein>
    <recommendedName>
        <fullName evidence="7">Probable 2-(5''-triphosphoribosyl)-3'-dephosphocoenzyme-A synthase</fullName>
        <shortName evidence="7">2-(5''-triphosphoribosyl)-3'-dephospho-CoA synthase</shortName>
        <ecNumber evidence="7">2.4.2.52</ecNumber>
    </recommendedName>
</protein>
<evidence type="ECO:0000256" key="4">
    <source>
        <dbReference type="ARBA" id="ARBA00022741"/>
    </source>
</evidence>
<dbReference type="Proteomes" id="UP001142444">
    <property type="component" value="Unassembled WGS sequence"/>
</dbReference>
<keyword evidence="2 7" id="KW-0808">Transferase</keyword>
<evidence type="ECO:0000256" key="2">
    <source>
        <dbReference type="ARBA" id="ARBA00022679"/>
    </source>
</evidence>
<dbReference type="EMBL" id="JAPHVQ010000008">
    <property type="protein sequence ID" value="MDE8035304.1"/>
    <property type="molecule type" value="Genomic_DNA"/>
</dbReference>
<organism evidence="8 9">
    <name type="scientific">Actinobacillus equuli subsp. equuli</name>
    <dbReference type="NCBI Taxonomy" id="202947"/>
    <lineage>
        <taxon>Bacteria</taxon>
        <taxon>Pseudomonadati</taxon>
        <taxon>Pseudomonadota</taxon>
        <taxon>Gammaproteobacteria</taxon>
        <taxon>Pasteurellales</taxon>
        <taxon>Pasteurellaceae</taxon>
        <taxon>Actinobacillus</taxon>
    </lineage>
</organism>
<keyword evidence="9" id="KW-1185">Reference proteome</keyword>
<evidence type="ECO:0000256" key="3">
    <source>
        <dbReference type="ARBA" id="ARBA00022695"/>
    </source>
</evidence>
<comment type="catalytic activity">
    <reaction evidence="1 7">
        <text>3'-dephospho-CoA + ATP = 2'-(5''-triphospho-alpha-D-ribosyl)-3'-dephospho-CoA + adenine</text>
        <dbReference type="Rhea" id="RHEA:15117"/>
        <dbReference type="ChEBI" id="CHEBI:16708"/>
        <dbReference type="ChEBI" id="CHEBI:30616"/>
        <dbReference type="ChEBI" id="CHEBI:57328"/>
        <dbReference type="ChEBI" id="CHEBI:61378"/>
        <dbReference type="EC" id="2.4.2.52"/>
    </reaction>
</comment>
<dbReference type="GO" id="GO:0051191">
    <property type="term" value="P:prosthetic group biosynthetic process"/>
    <property type="evidence" value="ECO:0007669"/>
    <property type="project" value="InterPro"/>
</dbReference>
<keyword evidence="4 7" id="KW-0547">Nucleotide-binding</keyword>
<dbReference type="PANTHER" id="PTHR30201:SF2">
    <property type="entry name" value="2-(5''-TRIPHOSPHORIBOSYL)-3'-DEPHOSPHOCOENZYME-A SYNTHASE"/>
    <property type="match status" value="1"/>
</dbReference>
<proteinExistence type="inferred from homology"/>
<dbReference type="InterPro" id="IPR017551">
    <property type="entry name" value="TriPribosyl-deP-CoA_syn_CitG"/>
</dbReference>
<comment type="catalytic activity">
    <reaction evidence="6">
        <text>apo-[citrate lyase ACP] + 2'-(5''-triphospho-alpha-D-ribosyl)-3'-dephospho-CoA = holo-[citrate lyase ACP] + diphosphate</text>
        <dbReference type="Rhea" id="RHEA:16333"/>
        <dbReference type="Rhea" id="RHEA-COMP:10157"/>
        <dbReference type="Rhea" id="RHEA-COMP:10158"/>
        <dbReference type="ChEBI" id="CHEBI:29999"/>
        <dbReference type="ChEBI" id="CHEBI:33019"/>
        <dbReference type="ChEBI" id="CHEBI:61378"/>
        <dbReference type="ChEBI" id="CHEBI:82683"/>
        <dbReference type="EC" id="2.7.7.61"/>
    </reaction>
</comment>
<dbReference type="PANTHER" id="PTHR30201">
    <property type="entry name" value="TRIPHOSPHORIBOSYL-DEPHOSPHO-COA SYNTHASE"/>
    <property type="match status" value="1"/>
</dbReference>
<dbReference type="GO" id="GO:0046917">
    <property type="term" value="F:triphosphoribosyl-dephospho-CoA synthase activity"/>
    <property type="evidence" value="ECO:0007669"/>
    <property type="project" value="UniProtKB-UniRule"/>
</dbReference>
<dbReference type="Pfam" id="PF03802">
    <property type="entry name" value="CitX"/>
    <property type="match status" value="1"/>
</dbReference>
<dbReference type="GO" id="GO:0016757">
    <property type="term" value="F:glycosyltransferase activity"/>
    <property type="evidence" value="ECO:0007669"/>
    <property type="project" value="UniProtKB-KW"/>
</dbReference>
<keyword evidence="8" id="KW-0328">Glycosyltransferase</keyword>
<gene>
    <name evidence="7 8" type="primary">citG</name>
    <name evidence="8" type="ORF">OQ257_09025</name>
</gene>
<dbReference type="EC" id="2.4.2.52" evidence="7"/>